<protein>
    <submittedName>
        <fullName evidence="1">DUF429 domain-containing protein</fullName>
    </submittedName>
</protein>
<dbReference type="Proteomes" id="UP000621436">
    <property type="component" value="Unassembled WGS sequence"/>
</dbReference>
<reference evidence="1" key="1">
    <citation type="submission" date="2020-11" db="EMBL/GenBank/DDBJ databases">
        <title>Halonatronomonas betainensis gen. nov., sp. nov. a novel haloalkaliphilic representative of the family Halanaerobiacae capable of betaine degradation.</title>
        <authorList>
            <person name="Boltyanskaya Y."/>
            <person name="Kevbrin V."/>
            <person name="Detkova E."/>
            <person name="Grouzdev D.S."/>
            <person name="Koziaeva V."/>
            <person name="Zhilina T."/>
        </authorList>
    </citation>
    <scope>NUCLEOTIDE SEQUENCE</scope>
    <source>
        <strain evidence="1">Z-7014</strain>
    </source>
</reference>
<proteinExistence type="predicted"/>
<sequence>MNYLGIDGCSGGWFMIGEGNDGKVGYNLYDNIEALWLDNKGLKLALIDIPIGLKESGPEERRCDKLARQILDKRKYSVFPAPCRQALDAEFWEEANEINKKVRGKGLSKQSWNISSKILEVDNLIQSVPEVDNLFREAHPELVFQALADQKEMEFNKKTEEGFQERLELLESYLPDIQDLVDSILNDYYRKDLARDDILDALGLYLSAKQIAIDNWELVSIPAEPEFDPEGIRMEIVYPIKNII</sequence>
<dbReference type="AlphaFoldDB" id="A0A931F577"/>
<keyword evidence="2" id="KW-1185">Reference proteome</keyword>
<evidence type="ECO:0000313" key="2">
    <source>
        <dbReference type="Proteomes" id="UP000621436"/>
    </source>
</evidence>
<dbReference type="InterPro" id="IPR007362">
    <property type="entry name" value="DUF429"/>
</dbReference>
<dbReference type="Pfam" id="PF04250">
    <property type="entry name" value="DUF429"/>
    <property type="match status" value="1"/>
</dbReference>
<dbReference type="EMBL" id="JADPIE010000001">
    <property type="protein sequence ID" value="MBF8435595.1"/>
    <property type="molecule type" value="Genomic_DNA"/>
</dbReference>
<name>A0A931F577_9FIRM</name>
<dbReference type="RefSeq" id="WP_270452237.1">
    <property type="nucleotide sequence ID" value="NZ_JADPIE010000001.1"/>
</dbReference>
<comment type="caution">
    <text evidence="1">The sequence shown here is derived from an EMBL/GenBank/DDBJ whole genome shotgun (WGS) entry which is preliminary data.</text>
</comment>
<organism evidence="1 2">
    <name type="scientific">Halonatronomonas betaini</name>
    <dbReference type="NCBI Taxonomy" id="2778430"/>
    <lineage>
        <taxon>Bacteria</taxon>
        <taxon>Bacillati</taxon>
        <taxon>Bacillota</taxon>
        <taxon>Clostridia</taxon>
        <taxon>Halanaerobiales</taxon>
        <taxon>Halarsenatibacteraceae</taxon>
        <taxon>Halonatronomonas</taxon>
    </lineage>
</organism>
<evidence type="ECO:0000313" key="1">
    <source>
        <dbReference type="EMBL" id="MBF8435595.1"/>
    </source>
</evidence>
<gene>
    <name evidence="1" type="ORF">I0Q91_00755</name>
</gene>
<accession>A0A931F577</accession>